<dbReference type="Pfam" id="PF00248">
    <property type="entry name" value="Aldo_ket_red"/>
    <property type="match status" value="1"/>
</dbReference>
<evidence type="ECO:0000313" key="4">
    <source>
        <dbReference type="Proteomes" id="UP000076532"/>
    </source>
</evidence>
<dbReference type="GO" id="GO:0016491">
    <property type="term" value="F:oxidoreductase activity"/>
    <property type="evidence" value="ECO:0007669"/>
    <property type="project" value="UniProtKB-KW"/>
</dbReference>
<keyword evidence="4" id="KW-1185">Reference proteome</keyword>
<dbReference type="PANTHER" id="PTHR43625">
    <property type="entry name" value="AFLATOXIN B1 ALDEHYDE REDUCTASE"/>
    <property type="match status" value="1"/>
</dbReference>
<name>A0A166A5D2_9AGAM</name>
<feature type="domain" description="NADP-dependent oxidoreductase" evidence="2">
    <location>
        <begin position="18"/>
        <end position="307"/>
    </location>
</feature>
<sequence length="436" mass="48047">MSTTTVTRKIGDAVVPAIGYGAMGISVSYGKPQPDEERFKILDAVYERGVQHWDTADAYHDSEDLIGRWFERSGKRAEIFLATKFGFTANGVDGTPEHVREAIAQSLKNLRTDYVDLYYAHRSDPKVPIEHTVGAMAELVKEGKVKYLGLSECSASTLERAHKVHPIAVIQVEYSPFTLDIEDPKIALLAKARELGVKIVAYAPLGRGLLTGQYKSPDDFEEGDFRRMVPRYSKENFPNILKLSKGLADIGKAHGATPGQVSIAWLLAQGDDIIPIPGTTKIKYLEENIAAANVQLTAQDLVDIRQAAKDADATEGDRYPPGYLEQLFVETPQLLIHYNFCQQRPGDLAFLTYVTAQAASRSQNYHTMHTDDSAPRVGLLLQGFTHISPKYWISHDADIPTYAIGAGQIEVIEECTNLTGNGGTGSYDVPAHAEYF</sequence>
<dbReference type="InterPro" id="IPR023210">
    <property type="entry name" value="NADP_OxRdtase_dom"/>
</dbReference>
<dbReference type="PRINTS" id="PR00069">
    <property type="entry name" value="ALDKETRDTASE"/>
</dbReference>
<dbReference type="InterPro" id="IPR020471">
    <property type="entry name" value="AKR"/>
</dbReference>
<dbReference type="Gene3D" id="3.40.50.1820">
    <property type="entry name" value="alpha/beta hydrolase"/>
    <property type="match status" value="1"/>
</dbReference>
<dbReference type="EMBL" id="KV417666">
    <property type="protein sequence ID" value="KZP11265.1"/>
    <property type="molecule type" value="Genomic_DNA"/>
</dbReference>
<dbReference type="InterPro" id="IPR029058">
    <property type="entry name" value="AB_hydrolase_fold"/>
</dbReference>
<keyword evidence="1" id="KW-0560">Oxidoreductase</keyword>
<dbReference type="STRING" id="436010.A0A166A5D2"/>
<reference evidence="3 4" key="1">
    <citation type="journal article" date="2016" name="Mol. Biol. Evol.">
        <title>Comparative Genomics of Early-Diverging Mushroom-Forming Fungi Provides Insights into the Origins of Lignocellulose Decay Capabilities.</title>
        <authorList>
            <person name="Nagy L.G."/>
            <person name="Riley R."/>
            <person name="Tritt A."/>
            <person name="Adam C."/>
            <person name="Daum C."/>
            <person name="Floudas D."/>
            <person name="Sun H."/>
            <person name="Yadav J.S."/>
            <person name="Pangilinan J."/>
            <person name="Larsson K.H."/>
            <person name="Matsuura K."/>
            <person name="Barry K."/>
            <person name="Labutti K."/>
            <person name="Kuo R."/>
            <person name="Ohm R.A."/>
            <person name="Bhattacharya S.S."/>
            <person name="Shirouzu T."/>
            <person name="Yoshinaga Y."/>
            <person name="Martin F.M."/>
            <person name="Grigoriev I.V."/>
            <person name="Hibbett D.S."/>
        </authorList>
    </citation>
    <scope>NUCLEOTIDE SEQUENCE [LARGE SCALE GENOMIC DNA]</scope>
    <source>
        <strain evidence="3 4">CBS 109695</strain>
    </source>
</reference>
<dbReference type="InterPro" id="IPR036812">
    <property type="entry name" value="NAD(P)_OxRdtase_dom_sf"/>
</dbReference>
<dbReference type="Proteomes" id="UP000076532">
    <property type="component" value="Unassembled WGS sequence"/>
</dbReference>
<dbReference type="InterPro" id="IPR050791">
    <property type="entry name" value="Aldo-Keto_reductase"/>
</dbReference>
<evidence type="ECO:0000256" key="1">
    <source>
        <dbReference type="ARBA" id="ARBA00023002"/>
    </source>
</evidence>
<dbReference type="Gene3D" id="3.20.20.100">
    <property type="entry name" value="NADP-dependent oxidoreductase domain"/>
    <property type="match status" value="1"/>
</dbReference>
<dbReference type="SUPFAM" id="SSF51430">
    <property type="entry name" value="NAD(P)-linked oxidoreductase"/>
    <property type="match status" value="1"/>
</dbReference>
<dbReference type="GO" id="GO:0005737">
    <property type="term" value="C:cytoplasm"/>
    <property type="evidence" value="ECO:0007669"/>
    <property type="project" value="TreeGrafter"/>
</dbReference>
<accession>A0A166A5D2</accession>
<dbReference type="PANTHER" id="PTHR43625:SF40">
    <property type="entry name" value="ALDO-KETO REDUCTASE YAKC [NADP(+)]"/>
    <property type="match status" value="1"/>
</dbReference>
<proteinExistence type="predicted"/>
<evidence type="ECO:0000259" key="2">
    <source>
        <dbReference type="Pfam" id="PF00248"/>
    </source>
</evidence>
<protein>
    <submittedName>
        <fullName evidence="3">Aldo/keto reductase</fullName>
    </submittedName>
</protein>
<evidence type="ECO:0000313" key="3">
    <source>
        <dbReference type="EMBL" id="KZP11265.1"/>
    </source>
</evidence>
<dbReference type="OrthoDB" id="37537at2759"/>
<organism evidence="3 4">
    <name type="scientific">Athelia psychrophila</name>
    <dbReference type="NCBI Taxonomy" id="1759441"/>
    <lineage>
        <taxon>Eukaryota</taxon>
        <taxon>Fungi</taxon>
        <taxon>Dikarya</taxon>
        <taxon>Basidiomycota</taxon>
        <taxon>Agaricomycotina</taxon>
        <taxon>Agaricomycetes</taxon>
        <taxon>Agaricomycetidae</taxon>
        <taxon>Atheliales</taxon>
        <taxon>Atheliaceae</taxon>
        <taxon>Athelia</taxon>
    </lineage>
</organism>
<dbReference type="AlphaFoldDB" id="A0A166A5D2"/>
<gene>
    <name evidence="3" type="ORF">FIBSPDRAFT_988434</name>
</gene>